<keyword evidence="2" id="KW-1003">Cell membrane</keyword>
<evidence type="ECO:0000256" key="3">
    <source>
        <dbReference type="ARBA" id="ARBA00022692"/>
    </source>
</evidence>
<evidence type="ECO:0000256" key="4">
    <source>
        <dbReference type="ARBA" id="ARBA00022989"/>
    </source>
</evidence>
<dbReference type="KEGG" id="dai:Desaci_0521"/>
<dbReference type="CDD" id="cd16914">
    <property type="entry name" value="EcfT"/>
    <property type="match status" value="1"/>
</dbReference>
<comment type="subcellular location">
    <subcellularLocation>
        <location evidence="1">Membrane</location>
        <topology evidence="1">Multi-pass membrane protein</topology>
    </subcellularLocation>
</comment>
<feature type="transmembrane region" description="Helical" evidence="6">
    <location>
        <begin position="233"/>
        <end position="252"/>
    </location>
</feature>
<feature type="transmembrane region" description="Helical" evidence="6">
    <location>
        <begin position="104"/>
        <end position="125"/>
    </location>
</feature>
<evidence type="ECO:0000313" key="8">
    <source>
        <dbReference type="Proteomes" id="UP000002892"/>
    </source>
</evidence>
<dbReference type="PANTHER" id="PTHR34857">
    <property type="entry name" value="SLL0384 PROTEIN"/>
    <property type="match status" value="1"/>
</dbReference>
<dbReference type="STRING" id="646529.Desaci_0521"/>
<dbReference type="eggNOG" id="COG0619">
    <property type="taxonomic scope" value="Bacteria"/>
</dbReference>
<dbReference type="HOGENOM" id="CLU_056469_2_2_9"/>
<feature type="transmembrane region" description="Helical" evidence="6">
    <location>
        <begin position="146"/>
        <end position="164"/>
    </location>
</feature>
<protein>
    <submittedName>
        <fullName evidence="7">ABC-type cobalt transport system, permease component CbiQ</fullName>
    </submittedName>
</protein>
<evidence type="ECO:0000256" key="1">
    <source>
        <dbReference type="ARBA" id="ARBA00004141"/>
    </source>
</evidence>
<dbReference type="GO" id="GO:0005886">
    <property type="term" value="C:plasma membrane"/>
    <property type="evidence" value="ECO:0007669"/>
    <property type="project" value="UniProtKB-ARBA"/>
</dbReference>
<dbReference type="Pfam" id="PF02361">
    <property type="entry name" value="CbiQ"/>
    <property type="match status" value="1"/>
</dbReference>
<keyword evidence="8" id="KW-1185">Reference proteome</keyword>
<accession>I4D1B3</accession>
<reference evidence="7 8" key="1">
    <citation type="journal article" date="2012" name="J. Bacteriol.">
        <title>Complete genome sequences of Desulfosporosinus orientis DSM765T, Desulfosporosinus youngiae DSM17734T, Desulfosporosinus meridiei DSM13257T, and Desulfosporosinus acidiphilus DSM22704T.</title>
        <authorList>
            <person name="Pester M."/>
            <person name="Brambilla E."/>
            <person name="Alazard D."/>
            <person name="Rattei T."/>
            <person name="Weinmaier T."/>
            <person name="Han J."/>
            <person name="Lucas S."/>
            <person name="Lapidus A."/>
            <person name="Cheng J.F."/>
            <person name="Goodwin L."/>
            <person name="Pitluck S."/>
            <person name="Peters L."/>
            <person name="Ovchinnikova G."/>
            <person name="Teshima H."/>
            <person name="Detter J.C."/>
            <person name="Han C.S."/>
            <person name="Tapia R."/>
            <person name="Land M.L."/>
            <person name="Hauser L."/>
            <person name="Kyrpides N.C."/>
            <person name="Ivanova N.N."/>
            <person name="Pagani I."/>
            <person name="Huntmann M."/>
            <person name="Wei C.L."/>
            <person name="Davenport K.W."/>
            <person name="Daligault H."/>
            <person name="Chain P.S."/>
            <person name="Chen A."/>
            <person name="Mavromatis K."/>
            <person name="Markowitz V."/>
            <person name="Szeto E."/>
            <person name="Mikhailova N."/>
            <person name="Pati A."/>
            <person name="Wagner M."/>
            <person name="Woyke T."/>
            <person name="Ollivier B."/>
            <person name="Klenk H.P."/>
            <person name="Spring S."/>
            <person name="Loy A."/>
        </authorList>
    </citation>
    <scope>NUCLEOTIDE SEQUENCE [LARGE SCALE GENOMIC DNA]</scope>
    <source>
        <strain evidence="8">DSM 22704 / JCM 16185 / SJ4</strain>
    </source>
</reference>
<dbReference type="PANTHER" id="PTHR34857:SF2">
    <property type="entry name" value="SLL0384 PROTEIN"/>
    <property type="match status" value="1"/>
</dbReference>
<evidence type="ECO:0000256" key="5">
    <source>
        <dbReference type="ARBA" id="ARBA00023136"/>
    </source>
</evidence>
<evidence type="ECO:0000256" key="6">
    <source>
        <dbReference type="SAM" id="Phobius"/>
    </source>
</evidence>
<sequence>MDQELYWHSDSILHRLDPRLKVGGLAILSLLLTLTHWQGLALTSAMLIGLVLINHAPLKMFRGMTLVLLWLGLFYCFAAGWTWSESASFWQGHWSQAGLIQAMIMLWRIALVFTLTRLFAAVTLPMEQGLGIIYFFAPLTRFSSRAAEFALLLTMTLRFIPLLLEEGSLIWKARLIKGNWPDSWLRRSWEIVQMIVPIILISLKRAEELGENMIARGYGSGSVQSFLFHERTVIDFWCGFIMALWGLLLLIWH</sequence>
<proteinExistence type="predicted"/>
<dbReference type="EMBL" id="CP003639">
    <property type="protein sequence ID" value="AFM39587.1"/>
    <property type="molecule type" value="Genomic_DNA"/>
</dbReference>
<feature type="transmembrane region" description="Helical" evidence="6">
    <location>
        <begin position="65"/>
        <end position="84"/>
    </location>
</feature>
<dbReference type="InterPro" id="IPR003339">
    <property type="entry name" value="ABC/ECF_trnsptr_transmembrane"/>
</dbReference>
<organism evidence="7 8">
    <name type="scientific">Desulfosporosinus acidiphilus (strain DSM 22704 / JCM 16185 / SJ4)</name>
    <dbReference type="NCBI Taxonomy" id="646529"/>
    <lineage>
        <taxon>Bacteria</taxon>
        <taxon>Bacillati</taxon>
        <taxon>Bacillota</taxon>
        <taxon>Clostridia</taxon>
        <taxon>Eubacteriales</taxon>
        <taxon>Desulfitobacteriaceae</taxon>
        <taxon>Desulfosporosinus</taxon>
    </lineage>
</organism>
<name>I4D1B3_DESAJ</name>
<keyword evidence="3 6" id="KW-0812">Transmembrane</keyword>
<evidence type="ECO:0000256" key="2">
    <source>
        <dbReference type="ARBA" id="ARBA00022475"/>
    </source>
</evidence>
<keyword evidence="5 6" id="KW-0472">Membrane</keyword>
<dbReference type="AlphaFoldDB" id="I4D1B3"/>
<feature type="transmembrane region" description="Helical" evidence="6">
    <location>
        <begin position="25"/>
        <end position="53"/>
    </location>
</feature>
<keyword evidence="4 6" id="KW-1133">Transmembrane helix</keyword>
<dbReference type="InterPro" id="IPR051611">
    <property type="entry name" value="ECF_transporter_component"/>
</dbReference>
<evidence type="ECO:0000313" key="7">
    <source>
        <dbReference type="EMBL" id="AFM39587.1"/>
    </source>
</evidence>
<gene>
    <name evidence="7" type="ordered locus">Desaci_0521</name>
</gene>
<dbReference type="Proteomes" id="UP000002892">
    <property type="component" value="Chromosome"/>
</dbReference>